<comment type="caution">
    <text evidence="1">The sequence shown here is derived from an EMBL/GenBank/DDBJ whole genome shotgun (WGS) entry which is preliminary data.</text>
</comment>
<protein>
    <submittedName>
        <fullName evidence="1">Uncharacterized protein</fullName>
    </submittedName>
</protein>
<evidence type="ECO:0000313" key="2">
    <source>
        <dbReference type="Proteomes" id="UP001147782"/>
    </source>
</evidence>
<gene>
    <name evidence="1" type="ORF">N7496_007916</name>
</gene>
<dbReference type="EMBL" id="JAPZBS010000007">
    <property type="protein sequence ID" value="KAJ5368156.1"/>
    <property type="molecule type" value="Genomic_DNA"/>
</dbReference>
<dbReference type="AlphaFoldDB" id="A0A9W9V6L2"/>
<organism evidence="1 2">
    <name type="scientific">Penicillium cataractarum</name>
    <dbReference type="NCBI Taxonomy" id="2100454"/>
    <lineage>
        <taxon>Eukaryota</taxon>
        <taxon>Fungi</taxon>
        <taxon>Dikarya</taxon>
        <taxon>Ascomycota</taxon>
        <taxon>Pezizomycotina</taxon>
        <taxon>Eurotiomycetes</taxon>
        <taxon>Eurotiomycetidae</taxon>
        <taxon>Eurotiales</taxon>
        <taxon>Aspergillaceae</taxon>
        <taxon>Penicillium</taxon>
    </lineage>
</organism>
<name>A0A9W9V6L2_9EURO</name>
<proteinExistence type="predicted"/>
<reference evidence="1" key="2">
    <citation type="journal article" date="2023" name="IMA Fungus">
        <title>Comparative genomic study of the Penicillium genus elucidates a diverse pangenome and 15 lateral gene transfer events.</title>
        <authorList>
            <person name="Petersen C."/>
            <person name="Sorensen T."/>
            <person name="Nielsen M.R."/>
            <person name="Sondergaard T.E."/>
            <person name="Sorensen J.L."/>
            <person name="Fitzpatrick D.A."/>
            <person name="Frisvad J.C."/>
            <person name="Nielsen K.L."/>
        </authorList>
    </citation>
    <scope>NUCLEOTIDE SEQUENCE</scope>
    <source>
        <strain evidence="1">IBT 29864</strain>
    </source>
</reference>
<evidence type="ECO:0000313" key="1">
    <source>
        <dbReference type="EMBL" id="KAJ5368156.1"/>
    </source>
</evidence>
<dbReference type="OrthoDB" id="4362075at2759"/>
<accession>A0A9W9V6L2</accession>
<sequence>MAEILLELSKPEFPYIGAIREKDSGGWTVSKRPLTFNMNQVAQFSNIPHHVFGSQRFSNAADHFEELAQQHFYHLKFKQNVAISDESDCRKKYIARCLFRKLSRVQKTGSPSLMNF</sequence>
<keyword evidence="2" id="KW-1185">Reference proteome</keyword>
<dbReference type="Proteomes" id="UP001147782">
    <property type="component" value="Unassembled WGS sequence"/>
</dbReference>
<dbReference type="RefSeq" id="XP_056552898.1">
    <property type="nucleotide sequence ID" value="XM_056700835.1"/>
</dbReference>
<dbReference type="GeneID" id="81440014"/>
<reference evidence="1" key="1">
    <citation type="submission" date="2022-11" db="EMBL/GenBank/DDBJ databases">
        <authorList>
            <person name="Petersen C."/>
        </authorList>
    </citation>
    <scope>NUCLEOTIDE SEQUENCE</scope>
    <source>
        <strain evidence="1">IBT 29864</strain>
    </source>
</reference>